<comment type="caution">
    <text evidence="1">The sequence shown here is derived from an EMBL/GenBank/DDBJ whole genome shotgun (WGS) entry which is preliminary data.</text>
</comment>
<keyword evidence="2" id="KW-1185">Reference proteome</keyword>
<dbReference type="InterPro" id="IPR045179">
    <property type="entry name" value="YgfZ/GcvT"/>
</dbReference>
<dbReference type="GO" id="GO:0005759">
    <property type="term" value="C:mitochondrial matrix"/>
    <property type="evidence" value="ECO:0007669"/>
    <property type="project" value="TreeGrafter"/>
</dbReference>
<name>A0A6A2XLM9_HIBSY</name>
<dbReference type="AlphaFoldDB" id="A0A6A2XLM9"/>
<dbReference type="InterPro" id="IPR027266">
    <property type="entry name" value="TrmE/GcvT-like"/>
</dbReference>
<dbReference type="SUPFAM" id="SSF103025">
    <property type="entry name" value="Folate-binding domain"/>
    <property type="match status" value="1"/>
</dbReference>
<dbReference type="PANTHER" id="PTHR22602">
    <property type="entry name" value="TRANSFERASE CAF17, MITOCHONDRIAL-RELATED"/>
    <property type="match status" value="1"/>
</dbReference>
<dbReference type="Gene3D" id="3.30.1360.120">
    <property type="entry name" value="Probable tRNA modification gtpase trme, domain 1"/>
    <property type="match status" value="1"/>
</dbReference>
<evidence type="ECO:0000313" key="2">
    <source>
        <dbReference type="Proteomes" id="UP000436088"/>
    </source>
</evidence>
<evidence type="ECO:0000313" key="1">
    <source>
        <dbReference type="EMBL" id="KAE8657367.1"/>
    </source>
</evidence>
<proteinExistence type="predicted"/>
<gene>
    <name evidence="1" type="ORF">F3Y22_tig00116996pilonHSYRG00571</name>
</gene>
<dbReference type="EMBL" id="VEPZ02001761">
    <property type="protein sequence ID" value="KAE8657367.1"/>
    <property type="molecule type" value="Genomic_DNA"/>
</dbReference>
<sequence length="292" mass="31672">MFGGLMNTSRGGNSPITTPNLASVVVPPLYAALLTPQGRLLYDLFLYRLPRPEENLDRIGSGPGSGSDGSVEILADVDMSILDELLVTLKKYRLRSKVDIENVAEDFCCWQRYGGNLSGKTPAVEEPEAASVGWGSGVDGSSKSASLGSDVGCQWFKDPRLDCLGARGIFPSAPLVESDKETDEENYLMWRLEKGVGEGLTEIPKATHLDTSIISEVEGKFIPESEVIDTVTNKRLGNVATALGFRGMDVLRLDNAFKDTSAIQGQEDIKVMAIRSDLLPAEWFQDQHTATA</sequence>
<dbReference type="GO" id="GO:0016226">
    <property type="term" value="P:iron-sulfur cluster assembly"/>
    <property type="evidence" value="ECO:0007669"/>
    <property type="project" value="TreeGrafter"/>
</dbReference>
<protein>
    <submittedName>
        <fullName evidence="1">Uncharacterized protein</fullName>
    </submittedName>
</protein>
<dbReference type="PANTHER" id="PTHR22602:SF0">
    <property type="entry name" value="TRANSFERASE CAF17, MITOCHONDRIAL-RELATED"/>
    <property type="match status" value="1"/>
</dbReference>
<organism evidence="1 2">
    <name type="scientific">Hibiscus syriacus</name>
    <name type="common">Rose of Sharon</name>
    <dbReference type="NCBI Taxonomy" id="106335"/>
    <lineage>
        <taxon>Eukaryota</taxon>
        <taxon>Viridiplantae</taxon>
        <taxon>Streptophyta</taxon>
        <taxon>Embryophyta</taxon>
        <taxon>Tracheophyta</taxon>
        <taxon>Spermatophyta</taxon>
        <taxon>Magnoliopsida</taxon>
        <taxon>eudicotyledons</taxon>
        <taxon>Gunneridae</taxon>
        <taxon>Pentapetalae</taxon>
        <taxon>rosids</taxon>
        <taxon>malvids</taxon>
        <taxon>Malvales</taxon>
        <taxon>Malvaceae</taxon>
        <taxon>Malvoideae</taxon>
        <taxon>Hibiscus</taxon>
    </lineage>
</organism>
<reference evidence="1" key="1">
    <citation type="submission" date="2019-09" db="EMBL/GenBank/DDBJ databases">
        <title>Draft genome information of white flower Hibiscus syriacus.</title>
        <authorList>
            <person name="Kim Y.-M."/>
        </authorList>
    </citation>
    <scope>NUCLEOTIDE SEQUENCE [LARGE SCALE GENOMIC DNA]</scope>
    <source>
        <strain evidence="1">YM2019G1</strain>
    </source>
</reference>
<accession>A0A6A2XLM9</accession>
<dbReference type="Proteomes" id="UP000436088">
    <property type="component" value="Unassembled WGS sequence"/>
</dbReference>